<feature type="compositionally biased region" description="Gly residues" evidence="3">
    <location>
        <begin position="121"/>
        <end position="145"/>
    </location>
</feature>
<dbReference type="GO" id="GO:0015074">
    <property type="term" value="P:DNA integration"/>
    <property type="evidence" value="ECO:0007669"/>
    <property type="project" value="InterPro"/>
</dbReference>
<evidence type="ECO:0000256" key="3">
    <source>
        <dbReference type="SAM" id="MobiDB-lite"/>
    </source>
</evidence>
<dbReference type="GO" id="GO:0003677">
    <property type="term" value="F:DNA binding"/>
    <property type="evidence" value="ECO:0007669"/>
    <property type="project" value="UniProtKB-KW"/>
</dbReference>
<dbReference type="EMBL" id="GL378365">
    <property type="protein sequence ID" value="EFJ44287.1"/>
    <property type="molecule type" value="Genomic_DNA"/>
</dbReference>
<organism evidence="5">
    <name type="scientific">Volvox carteri f. nagariensis</name>
    <dbReference type="NCBI Taxonomy" id="3068"/>
    <lineage>
        <taxon>Eukaryota</taxon>
        <taxon>Viridiplantae</taxon>
        <taxon>Chlorophyta</taxon>
        <taxon>core chlorophytes</taxon>
        <taxon>Chlorophyceae</taxon>
        <taxon>CS clade</taxon>
        <taxon>Chlamydomonadales</taxon>
        <taxon>Volvocaceae</taxon>
        <taxon>Volvox</taxon>
    </lineage>
</organism>
<dbReference type="InterPro" id="IPR010998">
    <property type="entry name" value="Integrase_recombinase_N"/>
</dbReference>
<dbReference type="InterPro" id="IPR011010">
    <property type="entry name" value="DNA_brk_join_enz"/>
</dbReference>
<dbReference type="Proteomes" id="UP000001058">
    <property type="component" value="Unassembled WGS sequence"/>
</dbReference>
<dbReference type="PANTHER" id="PTHR34605">
    <property type="entry name" value="PHAGE_INTEGRASE DOMAIN-CONTAINING PROTEIN"/>
    <property type="match status" value="1"/>
</dbReference>
<dbReference type="SUPFAM" id="SSF56349">
    <property type="entry name" value="DNA breaking-rejoining enzymes"/>
    <property type="match status" value="1"/>
</dbReference>
<dbReference type="InParanoid" id="D8U7E8"/>
<name>D8U7E8_VOLCA</name>
<evidence type="ECO:0000313" key="4">
    <source>
        <dbReference type="EMBL" id="EFJ44287.1"/>
    </source>
</evidence>
<reference evidence="4 5" key="1">
    <citation type="journal article" date="2010" name="Science">
        <title>Genomic analysis of organismal complexity in the multicellular green alga Volvox carteri.</title>
        <authorList>
            <person name="Prochnik S.E."/>
            <person name="Umen J."/>
            <person name="Nedelcu A.M."/>
            <person name="Hallmann A."/>
            <person name="Miller S.M."/>
            <person name="Nishii I."/>
            <person name="Ferris P."/>
            <person name="Kuo A."/>
            <person name="Mitros T."/>
            <person name="Fritz-Laylin L.K."/>
            <person name="Hellsten U."/>
            <person name="Chapman J."/>
            <person name="Simakov O."/>
            <person name="Rensing S.A."/>
            <person name="Terry A."/>
            <person name="Pangilinan J."/>
            <person name="Kapitonov V."/>
            <person name="Jurka J."/>
            <person name="Salamov A."/>
            <person name="Shapiro H."/>
            <person name="Schmutz J."/>
            <person name="Grimwood J."/>
            <person name="Lindquist E."/>
            <person name="Lucas S."/>
            <person name="Grigoriev I.V."/>
            <person name="Schmitt R."/>
            <person name="Kirk D."/>
            <person name="Rokhsar D.S."/>
        </authorList>
    </citation>
    <scope>NUCLEOTIDE SEQUENCE [LARGE SCALE GENOMIC DNA]</scope>
    <source>
        <strain evidence="5">f. Nagariensis / Eve</strain>
    </source>
</reference>
<proteinExistence type="predicted"/>
<dbReference type="InterPro" id="IPR052925">
    <property type="entry name" value="Phage_Integrase-like_Recomb"/>
</dbReference>
<dbReference type="GO" id="GO:0006310">
    <property type="term" value="P:DNA recombination"/>
    <property type="evidence" value="ECO:0007669"/>
    <property type="project" value="UniProtKB-KW"/>
</dbReference>
<dbReference type="PANTHER" id="PTHR34605:SF4">
    <property type="entry name" value="DNA ADENINE METHYLTRANSFERASE"/>
    <property type="match status" value="1"/>
</dbReference>
<dbReference type="InterPro" id="IPR013762">
    <property type="entry name" value="Integrase-like_cat_sf"/>
</dbReference>
<evidence type="ECO:0008006" key="6">
    <source>
        <dbReference type="Google" id="ProtNLM"/>
    </source>
</evidence>
<feature type="compositionally biased region" description="Basic and acidic residues" evidence="3">
    <location>
        <begin position="146"/>
        <end position="173"/>
    </location>
</feature>
<dbReference type="eggNOG" id="ENOG502S7JV">
    <property type="taxonomic scope" value="Eukaryota"/>
</dbReference>
<sequence>MANEQKVPRDVIGHRLQAFAGFHLGLQLIRSYLDAGCYEKAAEWTDRLQLRAEIGIEVTHQLASEPRIGLTAADHCFNNIIGTRIPKGEKAEALVRKQRDWALRTASASTPGSHGGSHSRGAGGSGGGGSGGASRGSNQRGGGQRGGHEYGGGRDAERFDRSDRNGNSRKEGRSGNCWRPCAQLLAPACAVFGARVRSFWRPRAQLLAPACAVVGARVRSFWRPRAQLLAPVCEVIGAHECSYLDARAEALLVALGAEADAELSTLATQFAQVAGQTLAPRTSNDYARSWNPFREWWVARRLPGSIYDTPGEVVALYLLSLLNSSKEDKVGPGRVRTASAAISSYFRLASRAPPTEHPACSIVRDLAEKQLQGRKLERDTLEPADVTALARLVGGPEPLLDQLMTVTAVVVMFAGFFRFDDAAEISVHEDLLVITATGMDVFIPRSKTDQQRRGHWVPIARVGGAACPVGLTERLLTLGGYKRRPDTPDEDVGPLLWPVQWNRAGGYLSGPLTGTVAQPIHSLSYPAFCHRLNKTLQAAGITRRITAHSMRIGGNSTAADRGVPADLRKVHGRWRSDAVVQYYTRRDGEAKLSVSRSLGLAILPQMQH</sequence>
<dbReference type="Gene3D" id="1.10.443.10">
    <property type="entry name" value="Intergrase catalytic core"/>
    <property type="match status" value="1"/>
</dbReference>
<dbReference type="KEGG" id="vcn:VOLCADRAFT_95423"/>
<dbReference type="RefSeq" id="XP_002954646.1">
    <property type="nucleotide sequence ID" value="XM_002954600.1"/>
</dbReference>
<dbReference type="STRING" id="3068.D8U7E8"/>
<gene>
    <name evidence="4" type="ORF">VOLCADRAFT_95423</name>
</gene>
<dbReference type="Gene3D" id="1.10.150.130">
    <property type="match status" value="1"/>
</dbReference>
<dbReference type="GeneID" id="9625033"/>
<protein>
    <recommendedName>
        <fullName evidence="6">Tyr recombinase domain-containing protein</fullName>
    </recommendedName>
</protein>
<keyword evidence="1" id="KW-0238">DNA-binding</keyword>
<feature type="region of interest" description="Disordered" evidence="3">
    <location>
        <begin position="105"/>
        <end position="175"/>
    </location>
</feature>
<keyword evidence="2" id="KW-0233">DNA recombination</keyword>
<dbReference type="SUPFAM" id="SSF47823">
    <property type="entry name" value="lambda integrase-like, N-terminal domain"/>
    <property type="match status" value="1"/>
</dbReference>
<evidence type="ECO:0000313" key="5">
    <source>
        <dbReference type="Proteomes" id="UP000001058"/>
    </source>
</evidence>
<keyword evidence="5" id="KW-1185">Reference proteome</keyword>
<dbReference type="OrthoDB" id="542329at2759"/>
<evidence type="ECO:0000256" key="1">
    <source>
        <dbReference type="ARBA" id="ARBA00023125"/>
    </source>
</evidence>
<evidence type="ECO:0000256" key="2">
    <source>
        <dbReference type="ARBA" id="ARBA00023172"/>
    </source>
</evidence>
<dbReference type="AlphaFoldDB" id="D8U7E8"/>
<accession>D8U7E8</accession>